<evidence type="ECO:0000256" key="46">
    <source>
        <dbReference type="ARBA" id="ARBA00049461"/>
    </source>
</evidence>
<keyword evidence="8" id="KW-0812">Transmembrane</keyword>
<comment type="catalytic activity">
    <reaction evidence="19">
        <text>a 1,2-diacyl-sn-glycero-3-phosphocholine + H2O = a 1-acyl-sn-glycero-3-phosphocholine + a fatty acid + H(+)</text>
        <dbReference type="Rhea" id="RHEA:15801"/>
        <dbReference type="ChEBI" id="CHEBI:15377"/>
        <dbReference type="ChEBI" id="CHEBI:15378"/>
        <dbReference type="ChEBI" id="CHEBI:28868"/>
        <dbReference type="ChEBI" id="CHEBI:57643"/>
        <dbReference type="ChEBI" id="CHEBI:58168"/>
        <dbReference type="EC" id="3.1.1.4"/>
    </reaction>
    <physiologicalReaction direction="left-to-right" evidence="19">
        <dbReference type="Rhea" id="RHEA:15802"/>
    </physiologicalReaction>
</comment>
<feature type="compositionally biased region" description="Polar residues" evidence="47">
    <location>
        <begin position="1"/>
        <end position="10"/>
    </location>
</feature>
<name>A0A8D0GG96_SPHPU</name>
<evidence type="ECO:0000256" key="29">
    <source>
        <dbReference type="ARBA" id="ARBA00048011"/>
    </source>
</evidence>
<evidence type="ECO:0000256" key="25">
    <source>
        <dbReference type="ARBA" id="ARBA00047324"/>
    </source>
</evidence>
<comment type="function">
    <text evidence="24">Calcium-independent membrane-associated phospholipase that catalyzes complete diacylation of phospholipids by hydrolyzing both sn-1 and sn-2 fatty acyl chains attached to the glycerol backbone (phospholipase B activity). Has dual phospholipase and lysophospholipase activities toward diacylphospholipids. Preferentially cleaves sn-2 ester bonds over sn-1 bonds. Acts as a lipase toward glycerolipid substrates. Hydrolyzes fatty acyl chains of diacylglycerols with preference for the sn-2 position and of triacylglycerols with not positional selectivity. May also hydrolyze long chain retinyl esters such as retinyl palmitate. May contribute to digestion of dietary phospholipids, glycerolipids and retinoids, facilitating lipid absorption at the brush border.</text>
</comment>
<dbReference type="GO" id="GO:0031526">
    <property type="term" value="C:brush border membrane"/>
    <property type="evidence" value="ECO:0007669"/>
    <property type="project" value="TreeGrafter"/>
</dbReference>
<evidence type="ECO:0000256" key="2">
    <source>
        <dbReference type="ARBA" id="ARBA00009979"/>
    </source>
</evidence>
<evidence type="ECO:0000256" key="1">
    <source>
        <dbReference type="ARBA" id="ARBA00004247"/>
    </source>
</evidence>
<evidence type="ECO:0000256" key="13">
    <source>
        <dbReference type="ARBA" id="ARBA00023098"/>
    </source>
</evidence>
<dbReference type="EC" id="3.1.1.4" evidence="4"/>
<dbReference type="Proteomes" id="UP000694392">
    <property type="component" value="Unplaced"/>
</dbReference>
<dbReference type="PANTHER" id="PTHR21325:SF52">
    <property type="entry name" value="PHOSPHOLIPASE B1, MEMBRANE-ASSOCIATED"/>
    <property type="match status" value="1"/>
</dbReference>
<evidence type="ECO:0000256" key="19">
    <source>
        <dbReference type="ARBA" id="ARBA00023422"/>
    </source>
</evidence>
<evidence type="ECO:0000313" key="49">
    <source>
        <dbReference type="Proteomes" id="UP000694392"/>
    </source>
</evidence>
<dbReference type="GO" id="GO:0006644">
    <property type="term" value="P:phospholipid metabolic process"/>
    <property type="evidence" value="ECO:0007669"/>
    <property type="project" value="TreeGrafter"/>
</dbReference>
<evidence type="ECO:0000256" key="11">
    <source>
        <dbReference type="ARBA" id="ARBA00022801"/>
    </source>
</evidence>
<evidence type="ECO:0000256" key="38">
    <source>
        <dbReference type="ARBA" id="ARBA00048613"/>
    </source>
</evidence>
<dbReference type="InterPro" id="IPR001087">
    <property type="entry name" value="GDSL"/>
</dbReference>
<evidence type="ECO:0000256" key="7">
    <source>
        <dbReference type="ARBA" id="ARBA00022475"/>
    </source>
</evidence>
<dbReference type="SUPFAM" id="SSF52266">
    <property type="entry name" value="SGNH hydrolase"/>
    <property type="match status" value="3"/>
</dbReference>
<comment type="catalytic activity">
    <reaction evidence="37">
        <text>a 1-acyl-sn-glycero-3-phosphocholine + H2O = sn-glycerol 3-phosphocholine + a fatty acid + H(+)</text>
        <dbReference type="Rhea" id="RHEA:15177"/>
        <dbReference type="ChEBI" id="CHEBI:15377"/>
        <dbReference type="ChEBI" id="CHEBI:15378"/>
        <dbReference type="ChEBI" id="CHEBI:16870"/>
        <dbReference type="ChEBI" id="CHEBI:28868"/>
        <dbReference type="ChEBI" id="CHEBI:58168"/>
        <dbReference type="EC" id="3.1.1.5"/>
    </reaction>
    <physiologicalReaction direction="left-to-right" evidence="37">
        <dbReference type="Rhea" id="RHEA:15178"/>
    </physiologicalReaction>
</comment>
<keyword evidence="12" id="KW-1133">Transmembrane helix</keyword>
<keyword evidence="9" id="KW-0732">Signal</keyword>
<dbReference type="InterPro" id="IPR035547">
    <property type="entry name" value="Phospholipase_B"/>
</dbReference>
<keyword evidence="13" id="KW-0443">Lipid metabolism</keyword>
<evidence type="ECO:0000256" key="39">
    <source>
        <dbReference type="ARBA" id="ARBA00048656"/>
    </source>
</evidence>
<evidence type="ECO:0000256" key="42">
    <source>
        <dbReference type="ARBA" id="ARBA00048872"/>
    </source>
</evidence>
<accession>A0A8D0GG96</accession>
<dbReference type="GO" id="GO:0050253">
    <property type="term" value="F:retinyl-palmitate esterase activity"/>
    <property type="evidence" value="ECO:0007669"/>
    <property type="project" value="TreeGrafter"/>
</dbReference>
<comment type="catalytic activity">
    <reaction evidence="36">
        <text>1,2,3-tri-(9Z-octadecenoyl)-glycerol + H2O = di-(9Z)-octadecenoylglycerol + (9Z)-octadecenoate + H(+)</text>
        <dbReference type="Rhea" id="RHEA:38575"/>
        <dbReference type="ChEBI" id="CHEBI:15377"/>
        <dbReference type="ChEBI" id="CHEBI:15378"/>
        <dbReference type="ChEBI" id="CHEBI:30823"/>
        <dbReference type="ChEBI" id="CHEBI:53753"/>
        <dbReference type="ChEBI" id="CHEBI:75945"/>
    </reaction>
    <physiologicalReaction direction="left-to-right" evidence="36">
        <dbReference type="Rhea" id="RHEA:38576"/>
    </physiologicalReaction>
</comment>
<comment type="catalytic activity">
    <reaction evidence="44">
        <text>1,2-dihexadecanoyl-sn-glycero-3-phosphocholine + 2 H2O = sn-glycerol 3-phosphocholine + 2 hexadecanoate + 2 H(+)</text>
        <dbReference type="Rhea" id="RHEA:40975"/>
        <dbReference type="ChEBI" id="CHEBI:7896"/>
        <dbReference type="ChEBI" id="CHEBI:15377"/>
        <dbReference type="ChEBI" id="CHEBI:15378"/>
        <dbReference type="ChEBI" id="CHEBI:16870"/>
        <dbReference type="ChEBI" id="CHEBI:72999"/>
    </reaction>
    <physiologicalReaction direction="left-to-right" evidence="44">
        <dbReference type="Rhea" id="RHEA:40976"/>
    </physiologicalReaction>
</comment>
<reference evidence="48" key="2">
    <citation type="submission" date="2025-09" db="UniProtKB">
        <authorList>
            <consortium name="Ensembl"/>
        </authorList>
    </citation>
    <scope>IDENTIFICATION</scope>
</reference>
<evidence type="ECO:0000256" key="41">
    <source>
        <dbReference type="ARBA" id="ARBA00048869"/>
    </source>
</evidence>
<evidence type="ECO:0000256" key="24">
    <source>
        <dbReference type="ARBA" id="ARBA00045916"/>
    </source>
</evidence>
<evidence type="ECO:0000256" key="30">
    <source>
        <dbReference type="ARBA" id="ARBA00048015"/>
    </source>
</evidence>
<keyword evidence="10" id="KW-0677">Repeat</keyword>
<comment type="catalytic activity">
    <reaction evidence="31">
        <text>a 1-O-alkyl-2-acyl-sn-glycero-3-phosphocholine + H2O = a 1-O-alkyl-sn-glycero-3-phosphocholine + a fatty acid + H(+)</text>
        <dbReference type="Rhea" id="RHEA:36231"/>
        <dbReference type="ChEBI" id="CHEBI:15377"/>
        <dbReference type="ChEBI" id="CHEBI:15378"/>
        <dbReference type="ChEBI" id="CHEBI:28868"/>
        <dbReference type="ChEBI" id="CHEBI:30909"/>
        <dbReference type="ChEBI" id="CHEBI:36702"/>
        <dbReference type="EC" id="3.1.1.4"/>
    </reaction>
    <physiologicalReaction direction="left-to-right" evidence="31">
        <dbReference type="Rhea" id="RHEA:36232"/>
    </physiologicalReaction>
</comment>
<protein>
    <recommendedName>
        <fullName evidence="6">Phospholipase B1, membrane-associated</fullName>
        <ecNumber evidence="5">3.1.1.3</ecNumber>
        <ecNumber evidence="4">3.1.1.4</ecNumber>
        <ecNumber evidence="3">3.1.1.5</ecNumber>
    </recommendedName>
    <alternativeName>
        <fullName evidence="20">Lysophospholipase</fullName>
    </alternativeName>
    <alternativeName>
        <fullName evidence="21">Phospholipase A2</fullName>
    </alternativeName>
    <alternativeName>
        <fullName evidence="23">Phospholipase B/lipase</fullName>
    </alternativeName>
    <alternativeName>
        <fullName evidence="22">Triacylglycerol lipase</fullName>
    </alternativeName>
</protein>
<evidence type="ECO:0000256" key="43">
    <source>
        <dbReference type="ARBA" id="ARBA00048939"/>
    </source>
</evidence>
<dbReference type="CDD" id="cd01824">
    <property type="entry name" value="Phospholipase_B_like"/>
    <property type="match status" value="2"/>
</dbReference>
<evidence type="ECO:0000256" key="36">
    <source>
        <dbReference type="ARBA" id="ARBA00048386"/>
    </source>
</evidence>
<evidence type="ECO:0000256" key="37">
    <source>
        <dbReference type="ARBA" id="ARBA00048454"/>
    </source>
</evidence>
<comment type="catalytic activity">
    <reaction evidence="43">
        <text>1-hexadecanoyl-2-(9Z)-octadecenoyl-3-octadecanoyl-sn-glycerol + H2O = 1-hexadecanoyl-3-octadecanoyl-sn-glycerol + (9Z)-octadecenoate + H(+)</text>
        <dbReference type="Rhea" id="RHEA:41103"/>
        <dbReference type="ChEBI" id="CHEBI:15377"/>
        <dbReference type="ChEBI" id="CHEBI:15378"/>
        <dbReference type="ChEBI" id="CHEBI:30823"/>
        <dbReference type="ChEBI" id="CHEBI:77623"/>
        <dbReference type="ChEBI" id="CHEBI:77624"/>
    </reaction>
    <physiologicalReaction direction="left-to-right" evidence="43">
        <dbReference type="Rhea" id="RHEA:41104"/>
    </physiologicalReaction>
</comment>
<comment type="subcellular location">
    <subcellularLocation>
        <location evidence="1">Apical cell membrane</location>
        <topology evidence="1">Single-pass type I membrane protein</topology>
    </subcellularLocation>
</comment>
<comment type="catalytic activity">
    <reaction evidence="29">
        <text>2,3-di-(9Z)-octadecenoyl-sn-glycerol + H2O = 3-(9Z-octadecenoyl)-sn-glycerol + (9Z)-octadecenoate + H(+)</text>
        <dbReference type="Rhea" id="RHEA:42604"/>
        <dbReference type="ChEBI" id="CHEBI:15377"/>
        <dbReference type="ChEBI" id="CHEBI:15378"/>
        <dbReference type="ChEBI" id="CHEBI:30823"/>
        <dbReference type="ChEBI" id="CHEBI:75824"/>
        <dbReference type="ChEBI" id="CHEBI:75938"/>
    </reaction>
    <physiologicalReaction direction="left-to-right" evidence="29">
        <dbReference type="Rhea" id="RHEA:42605"/>
    </physiologicalReaction>
</comment>
<comment type="catalytic activity">
    <reaction evidence="30">
        <text>1-hexadecanoyl-2-(9Z-octadecenoyl)-sn-glycero-3-phospho-(1'-sn-glycerol) + H2O = 1-hexadecanoyl-sn-glycero-3-phospho-(1'-sn-glycerol) + (9Z)-octadecenoate + H(+)</text>
        <dbReference type="Rhea" id="RHEA:40919"/>
        <dbReference type="ChEBI" id="CHEBI:15377"/>
        <dbReference type="ChEBI" id="CHEBI:15378"/>
        <dbReference type="ChEBI" id="CHEBI:30823"/>
        <dbReference type="ChEBI" id="CHEBI:72841"/>
        <dbReference type="ChEBI" id="CHEBI:75158"/>
    </reaction>
    <physiologicalReaction direction="left-to-right" evidence="30">
        <dbReference type="Rhea" id="RHEA:40920"/>
    </physiologicalReaction>
</comment>
<organism evidence="48 49">
    <name type="scientific">Sphenodon punctatus</name>
    <name type="common">Tuatara</name>
    <name type="synonym">Hatteria punctata</name>
    <dbReference type="NCBI Taxonomy" id="8508"/>
    <lineage>
        <taxon>Eukaryota</taxon>
        <taxon>Metazoa</taxon>
        <taxon>Chordata</taxon>
        <taxon>Craniata</taxon>
        <taxon>Vertebrata</taxon>
        <taxon>Euteleostomi</taxon>
        <taxon>Lepidosauria</taxon>
        <taxon>Sphenodontia</taxon>
        <taxon>Sphenodontidae</taxon>
        <taxon>Sphenodon</taxon>
    </lineage>
</organism>
<comment type="catalytic activity">
    <reaction evidence="25">
        <text>1-hexadecanoyl-2-(9Z)-octadecenoyl-3-octadecanoyl-sn-glycerol + H2O = 2-(9Z-octadecenoyl)-3-octadecanoyl-sn-glycerol + hexadecanoate + H(+)</text>
        <dbReference type="Rhea" id="RHEA:41107"/>
        <dbReference type="ChEBI" id="CHEBI:7896"/>
        <dbReference type="ChEBI" id="CHEBI:15377"/>
        <dbReference type="ChEBI" id="CHEBI:15378"/>
        <dbReference type="ChEBI" id="CHEBI:75558"/>
        <dbReference type="ChEBI" id="CHEBI:77623"/>
    </reaction>
    <physiologicalReaction direction="left-to-right" evidence="25">
        <dbReference type="Rhea" id="RHEA:41108"/>
    </physiologicalReaction>
</comment>
<evidence type="ECO:0000256" key="20">
    <source>
        <dbReference type="ARBA" id="ARBA00029723"/>
    </source>
</evidence>
<comment type="catalytic activity">
    <reaction evidence="35">
        <text>1-octadecanoyl-2-(9Z,12Z)-octadecadienoyl-sn-glycerol + H2O = 1-octadecanoyl-sn-glycerol + (9Z,12Z)-octadecadienoate + H(+)</text>
        <dbReference type="Rhea" id="RHEA:40927"/>
        <dbReference type="ChEBI" id="CHEBI:15377"/>
        <dbReference type="ChEBI" id="CHEBI:15378"/>
        <dbReference type="ChEBI" id="CHEBI:30245"/>
        <dbReference type="ChEBI" id="CHEBI:75550"/>
        <dbReference type="ChEBI" id="CHEBI:77097"/>
    </reaction>
    <physiologicalReaction direction="left-to-right" evidence="35">
        <dbReference type="Rhea" id="RHEA:40928"/>
    </physiologicalReaction>
</comment>
<evidence type="ECO:0000256" key="14">
    <source>
        <dbReference type="ARBA" id="ARBA00023136"/>
    </source>
</evidence>
<evidence type="ECO:0000256" key="18">
    <source>
        <dbReference type="ARBA" id="ARBA00023408"/>
    </source>
</evidence>
<keyword evidence="7" id="KW-1003">Cell membrane</keyword>
<evidence type="ECO:0000256" key="15">
    <source>
        <dbReference type="ARBA" id="ARBA00023180"/>
    </source>
</evidence>
<evidence type="ECO:0000256" key="17">
    <source>
        <dbReference type="ARBA" id="ARBA00023369"/>
    </source>
</evidence>
<evidence type="ECO:0000256" key="44">
    <source>
        <dbReference type="ARBA" id="ARBA00049363"/>
    </source>
</evidence>
<evidence type="ECO:0000256" key="33">
    <source>
        <dbReference type="ARBA" id="ARBA00048227"/>
    </source>
</evidence>
<comment type="catalytic activity">
    <reaction evidence="38">
        <text>1-hexadecanoyl-2-(9Z-octadecenoyl)-sn-glycero-3-phosphoethanolamine + H2O = 1-hexadecanoyl-sn-glycero-3-phosphoethanolamine + (9Z)-octadecenoate + H(+)</text>
        <dbReference type="Rhea" id="RHEA:40911"/>
        <dbReference type="ChEBI" id="CHEBI:15377"/>
        <dbReference type="ChEBI" id="CHEBI:15378"/>
        <dbReference type="ChEBI" id="CHEBI:30823"/>
        <dbReference type="ChEBI" id="CHEBI:73004"/>
        <dbReference type="ChEBI" id="CHEBI:73007"/>
    </reaction>
    <physiologicalReaction direction="left-to-right" evidence="38">
        <dbReference type="Rhea" id="RHEA:40912"/>
    </physiologicalReaction>
</comment>
<comment type="catalytic activity">
    <reaction evidence="26">
        <text>1,3-dihexadecanoyl-2-(9Z-octadecenoyl)glycerol + H2O = 1-hexadecanoyl-2-(9Z-octadecenoyl)-glycerol + hexadecanoate + H(+)</text>
        <dbReference type="Rhea" id="RHEA:40979"/>
        <dbReference type="ChEBI" id="CHEBI:7896"/>
        <dbReference type="ChEBI" id="CHEBI:15377"/>
        <dbReference type="ChEBI" id="CHEBI:15378"/>
        <dbReference type="ChEBI" id="CHEBI:75585"/>
        <dbReference type="ChEBI" id="CHEBI:75688"/>
    </reaction>
    <physiologicalReaction direction="left-to-right" evidence="26">
        <dbReference type="Rhea" id="RHEA:40980"/>
    </physiologicalReaction>
</comment>
<comment type="similarity">
    <text evidence="2">Belongs to the 'GDSL' lipolytic enzyme family. Phospholipase B1 subfamily.</text>
</comment>
<evidence type="ECO:0000256" key="32">
    <source>
        <dbReference type="ARBA" id="ARBA00048058"/>
    </source>
</evidence>
<comment type="catalytic activity">
    <reaction evidence="40">
        <text>1-hexadecanoyl-2-(9Z-octadecenoyl)-sn-glycero-3-phosphocholine + H2O = 1-hexadecanoyl-sn-glycero-3-phosphocholine + (9Z)-octadecenoate + H(+)</text>
        <dbReference type="Rhea" id="RHEA:38779"/>
        <dbReference type="ChEBI" id="CHEBI:15377"/>
        <dbReference type="ChEBI" id="CHEBI:15378"/>
        <dbReference type="ChEBI" id="CHEBI:30823"/>
        <dbReference type="ChEBI" id="CHEBI:72998"/>
        <dbReference type="ChEBI" id="CHEBI:73001"/>
    </reaction>
    <physiologicalReaction direction="left-to-right" evidence="40">
        <dbReference type="Rhea" id="RHEA:38780"/>
    </physiologicalReaction>
</comment>
<keyword evidence="15" id="KW-0325">Glycoprotein</keyword>
<evidence type="ECO:0000256" key="4">
    <source>
        <dbReference type="ARBA" id="ARBA00013278"/>
    </source>
</evidence>
<evidence type="ECO:0000256" key="47">
    <source>
        <dbReference type="SAM" id="MobiDB-lite"/>
    </source>
</evidence>
<keyword evidence="49" id="KW-1185">Reference proteome</keyword>
<comment type="catalytic activity">
    <reaction evidence="18">
        <text>1-hexadecanoyl-2-(9Z,12Z-octadecadienoyl)-sn-glycero-3-phosphocholine + H2O = (9Z,12Z)-octadecadienoate + 1-hexadecanoyl-sn-glycero-3-phosphocholine + H(+)</text>
        <dbReference type="Rhea" id="RHEA:40811"/>
        <dbReference type="ChEBI" id="CHEBI:15377"/>
        <dbReference type="ChEBI" id="CHEBI:15378"/>
        <dbReference type="ChEBI" id="CHEBI:30245"/>
        <dbReference type="ChEBI" id="CHEBI:72998"/>
        <dbReference type="ChEBI" id="CHEBI:73002"/>
    </reaction>
    <physiologicalReaction direction="left-to-right" evidence="18">
        <dbReference type="Rhea" id="RHEA:40812"/>
    </physiologicalReaction>
</comment>
<comment type="catalytic activity">
    <reaction evidence="32">
        <text>1,2-di-(9Z-octadecenoyl)-sn-glycero-3-phosphocholine + H2O = 1-(9Z-octadecenoyl)-sn-glycero-3-phosphocholine + (9Z)-octadecenoate + H(+)</text>
        <dbReference type="Rhea" id="RHEA:40923"/>
        <dbReference type="ChEBI" id="CHEBI:15377"/>
        <dbReference type="ChEBI" id="CHEBI:15378"/>
        <dbReference type="ChEBI" id="CHEBI:28610"/>
        <dbReference type="ChEBI" id="CHEBI:30823"/>
        <dbReference type="ChEBI" id="CHEBI:74669"/>
    </reaction>
    <physiologicalReaction direction="left-to-right" evidence="32">
        <dbReference type="Rhea" id="RHEA:40924"/>
    </physiologicalReaction>
</comment>
<comment type="catalytic activity">
    <reaction evidence="33">
        <text>1,2-dihexadecanoyl-sn-glycero-3-phosphocholine + H2O = 1-hexadecanoyl-sn-glycero-3-phosphocholine + hexadecanoate + H(+)</text>
        <dbReference type="Rhea" id="RHEA:41223"/>
        <dbReference type="ChEBI" id="CHEBI:7896"/>
        <dbReference type="ChEBI" id="CHEBI:15377"/>
        <dbReference type="ChEBI" id="CHEBI:15378"/>
        <dbReference type="ChEBI" id="CHEBI:72998"/>
        <dbReference type="ChEBI" id="CHEBI:72999"/>
    </reaction>
    <physiologicalReaction direction="left-to-right" evidence="33">
        <dbReference type="Rhea" id="RHEA:41224"/>
    </physiologicalReaction>
</comment>
<dbReference type="GO" id="GO:0004806">
    <property type="term" value="F:triacylglycerol lipase activity"/>
    <property type="evidence" value="ECO:0007669"/>
    <property type="project" value="UniProtKB-EC"/>
</dbReference>
<comment type="catalytic activity">
    <reaction evidence="45">
        <text>1,3-di-(9Z-octadecenoyl)-glycerol + H2O = 1-(9Z-octadecenoyl)-glycerol + (9Z)-octadecenoate + H(+)</text>
        <dbReference type="Rhea" id="RHEA:39939"/>
        <dbReference type="ChEBI" id="CHEBI:15377"/>
        <dbReference type="ChEBI" id="CHEBI:15378"/>
        <dbReference type="ChEBI" id="CHEBI:30823"/>
        <dbReference type="ChEBI" id="CHEBI:75342"/>
        <dbReference type="ChEBI" id="CHEBI:75735"/>
    </reaction>
    <physiologicalReaction direction="left-to-right" evidence="45">
        <dbReference type="Rhea" id="RHEA:39940"/>
    </physiologicalReaction>
</comment>
<dbReference type="FunFam" id="3.40.50.1110:FF:000005">
    <property type="entry name" value="Phospholipase B1"/>
    <property type="match status" value="2"/>
</dbReference>
<comment type="catalytic activity">
    <reaction evidence="41">
        <text>1,3-dihexadecanoyl-2-(9Z-octadecenoyl)glycerol + H2O = 1,3-dihexadecanoylglycerol + (9Z)-octadecenoate + H(+)</text>
        <dbReference type="Rhea" id="RHEA:40983"/>
        <dbReference type="ChEBI" id="CHEBI:15377"/>
        <dbReference type="ChEBI" id="CHEBI:15378"/>
        <dbReference type="ChEBI" id="CHEBI:30823"/>
        <dbReference type="ChEBI" id="CHEBI:75688"/>
        <dbReference type="ChEBI" id="CHEBI:77619"/>
    </reaction>
    <physiologicalReaction direction="left-to-right" evidence="41">
        <dbReference type="Rhea" id="RHEA:40984"/>
    </physiologicalReaction>
</comment>
<evidence type="ECO:0000256" key="21">
    <source>
        <dbReference type="ARBA" id="ARBA00031182"/>
    </source>
</evidence>
<evidence type="ECO:0000256" key="10">
    <source>
        <dbReference type="ARBA" id="ARBA00022737"/>
    </source>
</evidence>
<evidence type="ECO:0000256" key="27">
    <source>
        <dbReference type="ARBA" id="ARBA00047438"/>
    </source>
</evidence>
<evidence type="ECO:0000256" key="9">
    <source>
        <dbReference type="ARBA" id="ARBA00022729"/>
    </source>
</evidence>
<dbReference type="EC" id="3.1.1.5" evidence="3"/>
<dbReference type="GO" id="GO:0004622">
    <property type="term" value="F:phosphatidylcholine lysophospholipase activity"/>
    <property type="evidence" value="ECO:0007669"/>
    <property type="project" value="UniProtKB-EC"/>
</dbReference>
<evidence type="ECO:0000256" key="40">
    <source>
        <dbReference type="ARBA" id="ARBA00048699"/>
    </source>
</evidence>
<evidence type="ECO:0000256" key="22">
    <source>
        <dbReference type="ARBA" id="ARBA00031485"/>
    </source>
</evidence>
<evidence type="ECO:0000256" key="23">
    <source>
        <dbReference type="ARBA" id="ARBA00033022"/>
    </source>
</evidence>
<evidence type="ECO:0000256" key="16">
    <source>
        <dbReference type="ARBA" id="ARBA00023264"/>
    </source>
</evidence>
<dbReference type="PANTHER" id="PTHR21325">
    <property type="entry name" value="PHOSPHOLIPASE B, PLB1"/>
    <property type="match status" value="1"/>
</dbReference>
<evidence type="ECO:0000256" key="3">
    <source>
        <dbReference type="ARBA" id="ARBA00013274"/>
    </source>
</evidence>
<proteinExistence type="inferred from homology"/>
<evidence type="ECO:0000256" key="26">
    <source>
        <dbReference type="ARBA" id="ARBA00047363"/>
    </source>
</evidence>
<dbReference type="Gene3D" id="3.40.50.1110">
    <property type="entry name" value="SGNH hydrolase"/>
    <property type="match status" value="2"/>
</dbReference>
<comment type="catalytic activity">
    <reaction evidence="17">
        <text>a triacylglycerol + H2O = a diacylglycerol + a fatty acid + H(+)</text>
        <dbReference type="Rhea" id="RHEA:12044"/>
        <dbReference type="ChEBI" id="CHEBI:15377"/>
        <dbReference type="ChEBI" id="CHEBI:15378"/>
        <dbReference type="ChEBI" id="CHEBI:17855"/>
        <dbReference type="ChEBI" id="CHEBI:18035"/>
        <dbReference type="ChEBI" id="CHEBI:28868"/>
        <dbReference type="EC" id="3.1.1.3"/>
    </reaction>
    <physiologicalReaction direction="left-to-right" evidence="17">
        <dbReference type="Rhea" id="RHEA:12045"/>
    </physiologicalReaction>
</comment>
<comment type="catalytic activity">
    <reaction evidence="28">
        <text>1-hexadecanoyl-2-(9Z)-octadecenoyl-3-octadecanoyl-sn-glycerol + H2O = 1-hexadecanoyl-2-(9Z-octadecenoyl)-sn-glycerol + octadecanoate + H(+)</text>
        <dbReference type="Rhea" id="RHEA:41111"/>
        <dbReference type="ChEBI" id="CHEBI:15377"/>
        <dbReference type="ChEBI" id="CHEBI:15378"/>
        <dbReference type="ChEBI" id="CHEBI:25629"/>
        <dbReference type="ChEBI" id="CHEBI:75466"/>
        <dbReference type="ChEBI" id="CHEBI:77623"/>
    </reaction>
    <physiologicalReaction direction="left-to-right" evidence="28">
        <dbReference type="Rhea" id="RHEA:41112"/>
    </physiologicalReaction>
</comment>
<evidence type="ECO:0000256" key="6">
    <source>
        <dbReference type="ARBA" id="ARBA00015133"/>
    </source>
</evidence>
<dbReference type="Ensembl" id="ENSSPUT00000008438.1">
    <property type="protein sequence ID" value="ENSSPUP00000007918.1"/>
    <property type="gene ID" value="ENSSPUG00000005985.1"/>
</dbReference>
<dbReference type="AlphaFoldDB" id="A0A8D0GG96"/>
<gene>
    <name evidence="48" type="primary">PLB1</name>
</gene>
<keyword evidence="14" id="KW-0472">Membrane</keyword>
<evidence type="ECO:0000256" key="31">
    <source>
        <dbReference type="ARBA" id="ARBA00048049"/>
    </source>
</evidence>
<comment type="catalytic activity">
    <reaction evidence="46">
        <text>2-(9Z-octadecenoyl)-glycerol + H2O = glycerol + (9Z)-octadecenoate + H(+)</text>
        <dbReference type="Rhea" id="RHEA:38491"/>
        <dbReference type="ChEBI" id="CHEBI:15377"/>
        <dbReference type="ChEBI" id="CHEBI:15378"/>
        <dbReference type="ChEBI" id="CHEBI:17754"/>
        <dbReference type="ChEBI" id="CHEBI:30823"/>
        <dbReference type="ChEBI" id="CHEBI:73990"/>
    </reaction>
    <physiologicalReaction direction="left-to-right" evidence="46">
        <dbReference type="Rhea" id="RHEA:38492"/>
    </physiologicalReaction>
</comment>
<dbReference type="InterPro" id="IPR036514">
    <property type="entry name" value="SGNH_hydro_sf"/>
</dbReference>
<evidence type="ECO:0000313" key="48">
    <source>
        <dbReference type="Ensembl" id="ENSSPUP00000007918.1"/>
    </source>
</evidence>
<evidence type="ECO:0000256" key="35">
    <source>
        <dbReference type="ARBA" id="ARBA00048374"/>
    </source>
</evidence>
<evidence type="ECO:0000256" key="34">
    <source>
        <dbReference type="ARBA" id="ARBA00048362"/>
    </source>
</evidence>
<dbReference type="Pfam" id="PF00657">
    <property type="entry name" value="Lipase_GDSL"/>
    <property type="match status" value="3"/>
</dbReference>
<dbReference type="EC" id="3.1.1.3" evidence="5"/>
<keyword evidence="11" id="KW-0378">Hydrolase</keyword>
<evidence type="ECO:0000256" key="45">
    <source>
        <dbReference type="ARBA" id="ARBA00049372"/>
    </source>
</evidence>
<comment type="catalytic activity">
    <reaction evidence="27">
        <text>1-(9Z-octadecenoyl)-glycerol + H2O = glycerol + (9Z)-octadecenoate + H(+)</text>
        <dbReference type="Rhea" id="RHEA:38487"/>
        <dbReference type="ChEBI" id="CHEBI:15377"/>
        <dbReference type="ChEBI" id="CHEBI:15378"/>
        <dbReference type="ChEBI" id="CHEBI:17754"/>
        <dbReference type="ChEBI" id="CHEBI:30823"/>
        <dbReference type="ChEBI" id="CHEBI:75342"/>
    </reaction>
    <physiologicalReaction direction="left-to-right" evidence="27">
        <dbReference type="Rhea" id="RHEA:38488"/>
    </physiologicalReaction>
</comment>
<feature type="region of interest" description="Disordered" evidence="47">
    <location>
        <begin position="1"/>
        <end position="22"/>
    </location>
</feature>
<sequence>MFSGVCSQSSKNKDLESNGAGSSPNNVLDVLTQYRGLSWSVGGNENISTVTTLANILREFNPSLQGYSTGKGQENTARAFLNQAVAGNRAERLVDLMKTDTRINFQEDWKLITLFIGGNDLCKFCSDPIQYSPENFASNIQTALDILHREVPRTFVNLVTVLHIKTLRELYQEKRIYCPRLIMRALCPCVLDYDDSSTEIETLNSFNRRYQERTHHLVESGRYDTREDFTVVVQPFLENVIMPRTQDGLPDSSFFAPDCFHFHQKANSQTARALWNNMVRDRLHALKPADVRVIAALGDSLTNSGLSATYASFHGSLPFSDILREFNINLTGYSTGTGNASEPNAFLNQAVPGAEAEELPNQVRTLVKLMKNDSRLDFNADWKIITVLIGDNDLCNYCKDINHYSAVNFSRRIREALDILHEEVGDISKDEISYSSLSSSVSKMPTGVAVGTLMNGLVCLFQNSIRQLLESGRYDTRENFTVVLQPFLQNIKLSLLQDGRPDISFFAPDCLHLSQKSHSQFSRALWNIAELGMRESRGLSTSSHEIVVQILLEGLMTLVQSMVPNTVFPPSLFSSPQDILKKFNPKLFGFSTGTQKETARFNFATRGAKAQDISTQAHELVELMKGSSEINYKEDWKLVTLFIGGNDLCQYCLDKQYAFVLTCEKPLCLFFIPSHAVCINMPDYSDSPQLPRAFVNVVEIMELSELLQIERDAYGCTLPGTSTMMISSGRYAQREDFAAVVQPFFRNTIMPLGSNGTPDLSFFAVDCFHFSARTYAEMAVALWNNMVRYRSTDLCVLQKNLEGEYEQR</sequence>
<evidence type="ECO:0000256" key="12">
    <source>
        <dbReference type="ARBA" id="ARBA00022989"/>
    </source>
</evidence>
<dbReference type="GO" id="GO:0004623">
    <property type="term" value="F:phospholipase A2 activity"/>
    <property type="evidence" value="ECO:0007669"/>
    <property type="project" value="UniProtKB-EC"/>
</dbReference>
<evidence type="ECO:0000256" key="5">
    <source>
        <dbReference type="ARBA" id="ARBA00013279"/>
    </source>
</evidence>
<evidence type="ECO:0000256" key="28">
    <source>
        <dbReference type="ARBA" id="ARBA00047459"/>
    </source>
</evidence>
<comment type="catalytic activity">
    <reaction evidence="39">
        <text>1-hexadecanoyl-sn-glycero-3-phosphocholine + H2O = sn-glycerol 3-phosphocholine + hexadecanoate + H(+)</text>
        <dbReference type="Rhea" id="RHEA:40435"/>
        <dbReference type="ChEBI" id="CHEBI:7896"/>
        <dbReference type="ChEBI" id="CHEBI:15377"/>
        <dbReference type="ChEBI" id="CHEBI:15378"/>
        <dbReference type="ChEBI" id="CHEBI:16870"/>
        <dbReference type="ChEBI" id="CHEBI:72998"/>
    </reaction>
    <physiologicalReaction direction="left-to-right" evidence="39">
        <dbReference type="Rhea" id="RHEA:40436"/>
    </physiologicalReaction>
</comment>
<reference evidence="48" key="1">
    <citation type="submission" date="2025-08" db="UniProtKB">
        <authorList>
            <consortium name="Ensembl"/>
        </authorList>
    </citation>
    <scope>IDENTIFICATION</scope>
</reference>
<comment type="catalytic activity">
    <reaction evidence="42">
        <text>1-O-hexadecyl-2-(9Z)-octadecenoyl-sn-glycero-3-phosphocholine + H2O = 1-O-hexadecyl-sn-glycero-3-phosphocholine + (9Z)-octadecenoate + H(+)</text>
        <dbReference type="Rhea" id="RHEA:40915"/>
        <dbReference type="ChEBI" id="CHEBI:15377"/>
        <dbReference type="ChEBI" id="CHEBI:15378"/>
        <dbReference type="ChEBI" id="CHEBI:30823"/>
        <dbReference type="ChEBI" id="CHEBI:34112"/>
        <dbReference type="ChEBI" id="CHEBI:64496"/>
    </reaction>
    <physiologicalReaction direction="left-to-right" evidence="42">
        <dbReference type="Rhea" id="RHEA:40916"/>
    </physiologicalReaction>
</comment>
<dbReference type="InterPro" id="IPR038885">
    <property type="entry name" value="PLB1"/>
</dbReference>
<dbReference type="GeneTree" id="ENSGT00530000063883"/>
<keyword evidence="16" id="KW-1208">Phospholipid metabolism</keyword>
<comment type="catalytic activity">
    <reaction evidence="34">
        <text>1-hexadecanoyl-2-(9Z,12Z-octadecadienoyl)-sn-glycero-3-phosphocholine + H2O = 2-(9Z,12Z-octadecadienoyl)-sn-glycero-3-phosphocholine + hexadecanoate + H(+)</text>
        <dbReference type="Rhea" id="RHEA:40971"/>
        <dbReference type="ChEBI" id="CHEBI:7896"/>
        <dbReference type="ChEBI" id="CHEBI:15377"/>
        <dbReference type="ChEBI" id="CHEBI:15378"/>
        <dbReference type="ChEBI" id="CHEBI:73002"/>
        <dbReference type="ChEBI" id="CHEBI:76084"/>
    </reaction>
    <physiologicalReaction direction="left-to-right" evidence="34">
        <dbReference type="Rhea" id="RHEA:40972"/>
    </physiologicalReaction>
</comment>
<evidence type="ECO:0000256" key="8">
    <source>
        <dbReference type="ARBA" id="ARBA00022692"/>
    </source>
</evidence>